<protein>
    <recommendedName>
        <fullName evidence="3">DUF7577 domain-containing protein</fullName>
    </recommendedName>
</protein>
<evidence type="ECO:0000256" key="1">
    <source>
        <dbReference type="SAM" id="MobiDB-lite"/>
    </source>
</evidence>
<organism evidence="4 5">
    <name type="scientific">Halorubrum lipolyticum DSM 21995</name>
    <dbReference type="NCBI Taxonomy" id="1227482"/>
    <lineage>
        <taxon>Archaea</taxon>
        <taxon>Methanobacteriati</taxon>
        <taxon>Methanobacteriota</taxon>
        <taxon>Stenosarchaea group</taxon>
        <taxon>Halobacteria</taxon>
        <taxon>Halobacteriales</taxon>
        <taxon>Haloferacaceae</taxon>
        <taxon>Halorubrum</taxon>
    </lineage>
</organism>
<dbReference type="RefSeq" id="WP_008005585.1">
    <property type="nucleotide sequence ID" value="NZ_AOJG01000020.1"/>
</dbReference>
<keyword evidence="2" id="KW-1133">Transmembrane helix</keyword>
<keyword evidence="2" id="KW-0472">Membrane</keyword>
<reference evidence="4 5" key="1">
    <citation type="journal article" date="2014" name="PLoS Genet.">
        <title>Phylogenetically driven sequencing of extremely halophilic archaea reveals strategies for static and dynamic osmo-response.</title>
        <authorList>
            <person name="Becker E.A."/>
            <person name="Seitzer P.M."/>
            <person name="Tritt A."/>
            <person name="Larsen D."/>
            <person name="Krusor M."/>
            <person name="Yao A.I."/>
            <person name="Wu D."/>
            <person name="Madern D."/>
            <person name="Eisen J.A."/>
            <person name="Darling A.E."/>
            <person name="Facciotti M.T."/>
        </authorList>
    </citation>
    <scope>NUCLEOTIDE SEQUENCE [LARGE SCALE GENOMIC DNA]</scope>
    <source>
        <strain evidence="4 5">DSM 21995</strain>
    </source>
</reference>
<dbReference type="Proteomes" id="UP000011650">
    <property type="component" value="Unassembled WGS sequence"/>
</dbReference>
<dbReference type="Pfam" id="PF24463">
    <property type="entry name" value="DUF7577"/>
    <property type="match status" value="1"/>
</dbReference>
<dbReference type="InterPro" id="IPR055999">
    <property type="entry name" value="DUF7577"/>
</dbReference>
<keyword evidence="2" id="KW-0812">Transmembrane</keyword>
<feature type="domain" description="DUF7577" evidence="3">
    <location>
        <begin position="67"/>
        <end position="92"/>
    </location>
</feature>
<gene>
    <name evidence="4" type="ORF">C469_08458</name>
</gene>
<evidence type="ECO:0000313" key="4">
    <source>
        <dbReference type="EMBL" id="EMA60674.1"/>
    </source>
</evidence>
<evidence type="ECO:0000313" key="5">
    <source>
        <dbReference type="Proteomes" id="UP000011650"/>
    </source>
</evidence>
<dbReference type="PATRIC" id="fig|1227482.3.peg.1710"/>
<proteinExistence type="predicted"/>
<keyword evidence="5" id="KW-1185">Reference proteome</keyword>
<feature type="region of interest" description="Disordered" evidence="1">
    <location>
        <begin position="41"/>
        <end position="69"/>
    </location>
</feature>
<dbReference type="OrthoDB" id="330661at2157"/>
<comment type="caution">
    <text evidence="4">The sequence shown here is derived from an EMBL/GenBank/DDBJ whole genome shotgun (WGS) entry which is preliminary data.</text>
</comment>
<evidence type="ECO:0000256" key="2">
    <source>
        <dbReference type="SAM" id="Phobius"/>
    </source>
</evidence>
<feature type="transmembrane region" description="Helical" evidence="2">
    <location>
        <begin position="6"/>
        <end position="31"/>
    </location>
</feature>
<dbReference type="EMBL" id="AOJG01000020">
    <property type="protein sequence ID" value="EMA60674.1"/>
    <property type="molecule type" value="Genomic_DNA"/>
</dbReference>
<sequence length="95" mass="10141">MIDLGAIYLAVTGALLLVALGAGLRVLRGIVREGRDLRRRRRAGEVEKYTEDEEYGPGSADDSSHSTATCPQCGAANESGFDYCRRCAAPLRPGA</sequence>
<accession>M0NTV3</accession>
<name>M0NTV3_9EURY</name>
<evidence type="ECO:0000259" key="3">
    <source>
        <dbReference type="Pfam" id="PF24463"/>
    </source>
</evidence>
<dbReference type="AlphaFoldDB" id="M0NTV3"/>